<dbReference type="Gene3D" id="2.40.50.100">
    <property type="match status" value="1"/>
</dbReference>
<keyword evidence="2 3" id="KW-0175">Coiled coil</keyword>
<reference evidence="4 5" key="1">
    <citation type="submission" date="2017-07" db="EMBL/GenBank/DDBJ databases">
        <authorList>
            <person name="Zhi S."/>
            <person name="Banting G."/>
            <person name="Neumann N."/>
        </authorList>
    </citation>
    <scope>NUCLEOTIDE SEQUENCE [LARGE SCALE GENOMIC DNA]</scope>
    <source>
        <strain evidence="4 5">WW41</strain>
    </source>
</reference>
<name>A0A9Q5THT5_ECOLX</name>
<dbReference type="InterPro" id="IPR050465">
    <property type="entry name" value="UPF0194_transport"/>
</dbReference>
<dbReference type="Proteomes" id="UP000264870">
    <property type="component" value="Unassembled WGS sequence"/>
</dbReference>
<gene>
    <name evidence="4" type="ORF">CG702_22830</name>
</gene>
<dbReference type="GO" id="GO:0030313">
    <property type="term" value="C:cell envelope"/>
    <property type="evidence" value="ECO:0007669"/>
    <property type="project" value="UniProtKB-SubCell"/>
</dbReference>
<evidence type="ECO:0000256" key="1">
    <source>
        <dbReference type="ARBA" id="ARBA00004196"/>
    </source>
</evidence>
<feature type="coiled-coil region" evidence="3">
    <location>
        <begin position="255"/>
        <end position="313"/>
    </location>
</feature>
<dbReference type="EMBL" id="NNAK01000079">
    <property type="protein sequence ID" value="OZP00925.1"/>
    <property type="molecule type" value="Genomic_DNA"/>
</dbReference>
<evidence type="ECO:0000313" key="5">
    <source>
        <dbReference type="Proteomes" id="UP000264870"/>
    </source>
</evidence>
<evidence type="ECO:0000313" key="4">
    <source>
        <dbReference type="EMBL" id="OZP00925.1"/>
    </source>
</evidence>
<evidence type="ECO:0000256" key="3">
    <source>
        <dbReference type="SAM" id="Coils"/>
    </source>
</evidence>
<dbReference type="Gene3D" id="1.10.287.470">
    <property type="entry name" value="Helix hairpin bin"/>
    <property type="match status" value="1"/>
</dbReference>
<accession>A0A9Q5THT5</accession>
<dbReference type="PANTHER" id="PTHR32347:SF23">
    <property type="entry name" value="BLL5650 PROTEIN"/>
    <property type="match status" value="1"/>
</dbReference>
<organism evidence="4 5">
    <name type="scientific">Escherichia coli</name>
    <dbReference type="NCBI Taxonomy" id="562"/>
    <lineage>
        <taxon>Bacteria</taxon>
        <taxon>Pseudomonadati</taxon>
        <taxon>Pseudomonadota</taxon>
        <taxon>Gammaproteobacteria</taxon>
        <taxon>Enterobacterales</taxon>
        <taxon>Enterobacteriaceae</taxon>
        <taxon>Escherichia</taxon>
    </lineage>
</organism>
<dbReference type="PANTHER" id="PTHR32347">
    <property type="entry name" value="EFFLUX SYSTEM COMPONENT YKNX-RELATED"/>
    <property type="match status" value="1"/>
</dbReference>
<dbReference type="AlphaFoldDB" id="A0A9Q5THT5"/>
<dbReference type="SUPFAM" id="SSF111369">
    <property type="entry name" value="HlyD-like secretion proteins"/>
    <property type="match status" value="1"/>
</dbReference>
<dbReference type="RefSeq" id="WP_001549868.1">
    <property type="nucleotide sequence ID" value="NZ_AP018397.1"/>
</dbReference>
<protein>
    <recommendedName>
        <fullName evidence="6">HlyD family efflux transporter periplasmic adaptor subunit</fullName>
    </recommendedName>
</protein>
<proteinExistence type="predicted"/>
<comment type="caution">
    <text evidence="4">The sequence shown here is derived from an EMBL/GenBank/DDBJ whole genome shotgun (WGS) entry which is preliminary data.</text>
</comment>
<evidence type="ECO:0008006" key="6">
    <source>
        <dbReference type="Google" id="ProtNLM"/>
    </source>
</evidence>
<sequence length="449" mass="48892">MSIALFYSLAARVKAARSPEELGFVMCNDTRSLVEYRQAALLAVSATGRAQLAAHSGLSDTDRNTPYALWLASVACDIAPRCAALPETARVMPLSPEMLSESLAREWDEWLPGHVWVLALTGPDGKLHALLLLARDTPWPTQLGVESPEYALLQLANLYGYAWWALVARPSRLQRLLPATVRRRAGLVLLLLLLVMLIPIREYTLVPAEVISLNSEVIAAPSDGVIHQMKVPPNTPVVAGQVLAELDDTTLKNRLAIAQAELATATVNMHQASQQAIEDPNARAELALTEGKWREQKVQVASLQRELEKLSIRARSSGVFVYTDPDDWAGRPVQTGERIGLLADPTKLGVRAWAPAAESTNLNPHAAMTVFLKVAPLHPLTARLDYAGYETVEAPNGVASYLLRGTVTDPSSAARIGLQGTARVSGDWSLLGYLIFRRPLATLRAWCGF</sequence>
<evidence type="ECO:0000256" key="2">
    <source>
        <dbReference type="ARBA" id="ARBA00023054"/>
    </source>
</evidence>
<comment type="subcellular location">
    <subcellularLocation>
        <location evidence="1">Cell envelope</location>
    </subcellularLocation>
</comment>